<sequence>MCLVWEAGCGGPVFRFLPSRKGTDLPPSVDTYESLSDLEYGSKWGSKIASRSIAYCLGRYNMSNKTKVATIYVATLILSGML</sequence>
<evidence type="ECO:0000313" key="2">
    <source>
        <dbReference type="Proteomes" id="UP000324222"/>
    </source>
</evidence>
<protein>
    <submittedName>
        <fullName evidence="1">Uncharacterized protein</fullName>
    </submittedName>
</protein>
<dbReference type="EMBL" id="VSRR010000520">
    <property type="protein sequence ID" value="MPC16609.1"/>
    <property type="molecule type" value="Genomic_DNA"/>
</dbReference>
<name>A0A5B7D4H4_PORTR</name>
<dbReference type="Proteomes" id="UP000324222">
    <property type="component" value="Unassembled WGS sequence"/>
</dbReference>
<organism evidence="1 2">
    <name type="scientific">Portunus trituberculatus</name>
    <name type="common">Swimming crab</name>
    <name type="synonym">Neptunus trituberculatus</name>
    <dbReference type="NCBI Taxonomy" id="210409"/>
    <lineage>
        <taxon>Eukaryota</taxon>
        <taxon>Metazoa</taxon>
        <taxon>Ecdysozoa</taxon>
        <taxon>Arthropoda</taxon>
        <taxon>Crustacea</taxon>
        <taxon>Multicrustacea</taxon>
        <taxon>Malacostraca</taxon>
        <taxon>Eumalacostraca</taxon>
        <taxon>Eucarida</taxon>
        <taxon>Decapoda</taxon>
        <taxon>Pleocyemata</taxon>
        <taxon>Brachyura</taxon>
        <taxon>Eubrachyura</taxon>
        <taxon>Portunoidea</taxon>
        <taxon>Portunidae</taxon>
        <taxon>Portuninae</taxon>
        <taxon>Portunus</taxon>
    </lineage>
</organism>
<keyword evidence="2" id="KW-1185">Reference proteome</keyword>
<accession>A0A5B7D4H4</accession>
<gene>
    <name evidence="1" type="ORF">E2C01_009438</name>
</gene>
<dbReference type="AlphaFoldDB" id="A0A5B7D4H4"/>
<reference evidence="1 2" key="1">
    <citation type="submission" date="2019-05" db="EMBL/GenBank/DDBJ databases">
        <title>Another draft genome of Portunus trituberculatus and its Hox gene families provides insights of decapod evolution.</title>
        <authorList>
            <person name="Jeong J.-H."/>
            <person name="Song I."/>
            <person name="Kim S."/>
            <person name="Choi T."/>
            <person name="Kim D."/>
            <person name="Ryu S."/>
            <person name="Kim W."/>
        </authorList>
    </citation>
    <scope>NUCLEOTIDE SEQUENCE [LARGE SCALE GENOMIC DNA]</scope>
    <source>
        <tissue evidence="1">Muscle</tissue>
    </source>
</reference>
<proteinExistence type="predicted"/>
<evidence type="ECO:0000313" key="1">
    <source>
        <dbReference type="EMBL" id="MPC16609.1"/>
    </source>
</evidence>
<comment type="caution">
    <text evidence="1">The sequence shown here is derived from an EMBL/GenBank/DDBJ whole genome shotgun (WGS) entry which is preliminary data.</text>
</comment>